<sequence>MPLAGDLSGFSVDEVVLFIMRDGKSGRLVLKDNAAESSLYFDAGAIVEAIHGRVHGPEALVSALVAFSAGQFMFYEDEQIPTPSMHVDESQLSSLSQQTHIETDTMAPVLPDVDEKLTLMLSFADPLSLTPLQWLLLAQIPQRCTLRHLSEGRDPFAVKKALSSLLLSGLVQRTGQIMSAGIAGVRLTVVKGYTREEEAVELDQGIVAGWREAGVFAGRVLIGGHVFAALAKQGLGKSIVMSAPACRLCGVRDAQEVDVTPAS</sequence>
<dbReference type="PANTHER" id="PTHR36304">
    <property type="entry name" value="DOMAIN GTPASE-ACTIVATING PROTEIN, PUTATIVE-RELATED-RELATED"/>
    <property type="match status" value="1"/>
</dbReference>
<evidence type="ECO:0000259" key="1">
    <source>
        <dbReference type="Pfam" id="PF14332"/>
    </source>
</evidence>
<proteinExistence type="predicted"/>
<organism evidence="2 3">
    <name type="scientific">Candidatus Cryosericum terrychapinii</name>
    <dbReference type="NCBI Taxonomy" id="2290919"/>
    <lineage>
        <taxon>Bacteria</taxon>
        <taxon>Pseudomonadati</taxon>
        <taxon>Caldisericota/Cryosericota group</taxon>
        <taxon>Candidatus Cryosericota</taxon>
        <taxon>Candidatus Cryosericia</taxon>
        <taxon>Candidatus Cryosericales</taxon>
        <taxon>Candidatus Cryosericaceae</taxon>
        <taxon>Candidatus Cryosericum</taxon>
    </lineage>
</organism>
<accession>A0A398D2B8</accession>
<protein>
    <submittedName>
        <fullName evidence="2">DUF4388 domain-containing protein</fullName>
    </submittedName>
</protein>
<gene>
    <name evidence="2" type="ORF">SMC7_00235</name>
</gene>
<dbReference type="Proteomes" id="UP000266328">
    <property type="component" value="Unassembled WGS sequence"/>
</dbReference>
<comment type="caution">
    <text evidence="2">The sequence shown here is derived from an EMBL/GenBank/DDBJ whole genome shotgun (WGS) entry which is preliminary data.</text>
</comment>
<dbReference type="EMBL" id="QXIS01000001">
    <property type="protein sequence ID" value="RIE06948.1"/>
    <property type="molecule type" value="Genomic_DNA"/>
</dbReference>
<dbReference type="AlphaFoldDB" id="A0A398D2B8"/>
<keyword evidence="3" id="KW-1185">Reference proteome</keyword>
<dbReference type="RefSeq" id="WP_119088379.1">
    <property type="nucleotide sequence ID" value="NZ_QXIS01000001.1"/>
</dbReference>
<dbReference type="OrthoDB" id="9837581at2"/>
<evidence type="ECO:0000313" key="3">
    <source>
        <dbReference type="Proteomes" id="UP000266328"/>
    </source>
</evidence>
<feature type="domain" description="PatA-like N-terminal" evidence="1">
    <location>
        <begin position="4"/>
        <end position="84"/>
    </location>
</feature>
<dbReference type="Pfam" id="PF14332">
    <property type="entry name" value="DUF4388"/>
    <property type="match status" value="1"/>
</dbReference>
<reference evidence="2 3" key="1">
    <citation type="submission" date="2018-09" db="EMBL/GenBank/DDBJ databases">
        <title>Discovery and Ecogenomic Context for Candidatus Cryosericales, a Global Caldiserica Order Active in Thawing Permafrost.</title>
        <authorList>
            <person name="Martinez M.A."/>
            <person name="Woodcroft B.J."/>
            <person name="Ignacio Espinoza J.C."/>
            <person name="Zayed A."/>
            <person name="Singleton C.M."/>
            <person name="Boyd J."/>
            <person name="Li Y.-F."/>
            <person name="Purvine S."/>
            <person name="Maughan H."/>
            <person name="Hodgkins S.B."/>
            <person name="Anderson D."/>
            <person name="Sederholm M."/>
            <person name="Temperton B."/>
            <person name="Saleska S.R."/>
            <person name="Tyson G.W."/>
            <person name="Rich V.I."/>
        </authorList>
    </citation>
    <scope>NUCLEOTIDE SEQUENCE [LARGE SCALE GENOMIC DNA]</scope>
    <source>
        <strain evidence="2 3">SMC7</strain>
    </source>
</reference>
<evidence type="ECO:0000313" key="2">
    <source>
        <dbReference type="EMBL" id="RIE06948.1"/>
    </source>
</evidence>
<name>A0A398D2B8_9BACT</name>
<dbReference type="InterPro" id="IPR025497">
    <property type="entry name" value="PatA-like_N"/>
</dbReference>
<dbReference type="PANTHER" id="PTHR36304:SF4">
    <property type="entry name" value="DUF4388 DOMAIN-CONTAINING PROTEIN"/>
    <property type="match status" value="1"/>
</dbReference>